<dbReference type="InterPro" id="IPR010985">
    <property type="entry name" value="Ribbon_hlx_hlx"/>
</dbReference>
<reference evidence="2 3" key="1">
    <citation type="submission" date="2018-03" db="EMBL/GenBank/DDBJ databases">
        <title>Genome sequencing of Phreatobacter sp.</title>
        <authorList>
            <person name="Kim S.-J."/>
            <person name="Heo J."/>
            <person name="Kwon S.-W."/>
        </authorList>
    </citation>
    <scope>NUCLEOTIDE SEQUENCE [LARGE SCALE GENOMIC DNA]</scope>
    <source>
        <strain evidence="2 3">S-12</strain>
    </source>
</reference>
<organism evidence="2 3">
    <name type="scientific">Phreatobacter cathodiphilus</name>
    <dbReference type="NCBI Taxonomy" id="1868589"/>
    <lineage>
        <taxon>Bacteria</taxon>
        <taxon>Pseudomonadati</taxon>
        <taxon>Pseudomonadota</taxon>
        <taxon>Alphaproteobacteria</taxon>
        <taxon>Hyphomicrobiales</taxon>
        <taxon>Phreatobacteraceae</taxon>
        <taxon>Phreatobacter</taxon>
    </lineage>
</organism>
<dbReference type="RefSeq" id="WP_106750704.1">
    <property type="nucleotide sequence ID" value="NZ_CP027668.1"/>
</dbReference>
<dbReference type="InterPro" id="IPR013321">
    <property type="entry name" value="Arc_rbn_hlx_hlx"/>
</dbReference>
<dbReference type="Proteomes" id="UP000237889">
    <property type="component" value="Chromosome"/>
</dbReference>
<dbReference type="CDD" id="cd22233">
    <property type="entry name" value="RHH_CopAso-like"/>
    <property type="match status" value="1"/>
</dbReference>
<dbReference type="InterPro" id="IPR002145">
    <property type="entry name" value="CopG"/>
</dbReference>
<dbReference type="KEGG" id="phr:C6569_21070"/>
<dbReference type="SUPFAM" id="SSF47598">
    <property type="entry name" value="Ribbon-helix-helix"/>
    <property type="match status" value="1"/>
</dbReference>
<dbReference type="OrthoDB" id="5298181at2"/>
<name>A0A2S0NGM9_9HYPH</name>
<dbReference type="EMBL" id="CP027668">
    <property type="protein sequence ID" value="AVO47334.1"/>
    <property type="molecule type" value="Genomic_DNA"/>
</dbReference>
<gene>
    <name evidence="2" type="ORF">C6569_21070</name>
</gene>
<evidence type="ECO:0000313" key="3">
    <source>
        <dbReference type="Proteomes" id="UP000237889"/>
    </source>
</evidence>
<sequence>MAAGKATTTLKLDETLKERVRQLAEARQRTPHWIMREAIADYVQREEAREAFQREAMDSWRAFRETGEHLTGTEVDAWLAGWGTEDEAEAPVCHE</sequence>
<feature type="domain" description="Ribbon-helix-helix protein CopG" evidence="1">
    <location>
        <begin position="8"/>
        <end position="46"/>
    </location>
</feature>
<dbReference type="AlphaFoldDB" id="A0A2S0NGM9"/>
<protein>
    <submittedName>
        <fullName evidence="2">CopG family transcriptional regulator</fullName>
    </submittedName>
</protein>
<keyword evidence="3" id="KW-1185">Reference proteome</keyword>
<dbReference type="GO" id="GO:0006355">
    <property type="term" value="P:regulation of DNA-templated transcription"/>
    <property type="evidence" value="ECO:0007669"/>
    <property type="project" value="InterPro"/>
</dbReference>
<accession>A0A2S0NGM9</accession>
<dbReference type="Gene3D" id="1.10.1220.10">
    <property type="entry name" value="Met repressor-like"/>
    <property type="match status" value="1"/>
</dbReference>
<evidence type="ECO:0000313" key="2">
    <source>
        <dbReference type="EMBL" id="AVO47334.1"/>
    </source>
</evidence>
<proteinExistence type="predicted"/>
<dbReference type="Pfam" id="PF01402">
    <property type="entry name" value="RHH_1"/>
    <property type="match status" value="1"/>
</dbReference>
<evidence type="ECO:0000259" key="1">
    <source>
        <dbReference type="Pfam" id="PF01402"/>
    </source>
</evidence>